<gene>
    <name evidence="1" type="ORF">LCGC14_0223830</name>
</gene>
<protein>
    <submittedName>
        <fullName evidence="1">Uncharacterized protein</fullName>
    </submittedName>
</protein>
<accession>A0A0F9UCB0</accession>
<name>A0A0F9UCB0_9ZZZZ</name>
<sequence>MSNNFRRLMLNENVDIEIIKAIDELISDDVYAAAWNAITDVAPSKNAVYDKIESIAAAAVALIEDDVYGVGWNGDTTHAPSQNAVYDKIAAMDILIDANSTTTEVETIIIAEIVDGQSIDNAIDSLIATHKAIAGDHHAKYTDAEVDARIVVQNTNPAGTIDIAIDALISTHTGVATAHHTATVAGDLNHNDLANINAGTVYEHISAAQVAALHAVYTDAEAVAAIAAADVYLKLVGDTMNGDIDMGFYDINNVNRISTRAESDYDKLRVYNLSVYTIGMHSAMTYGGLNDWAMTFTMNPDADRGFVWRDSDDAQNDGAMSLTTGGILTVKSSIKIGTGATITTLGDIAALANSDVKVPTNTTVKEYADLMLPLTGGQMSGNIVMDGNDIKSIGNIKGGIEAGIFWATYNFKDVPVGTEGTDIPFIDAATLYDGECIIVDEWQGHKKVLRLQDDATGGEDPTIYHSITQATSGTHEFWIGTNDVTKYWEFYTFEGGVGYINRLRITASSMDYYNGAAWVALIVVSNNILYHVQLVWRADNTQDIYVNDVLEANNVSTDDNMVSGVNRIHIKCFGDSTDYFYLDAYGEKEDPNYTVGDNYTPLINSAGMTLHGTQVITSADEDLTFTFGRAALGSTTADWMVFSHRDMLSGTNYALAQNATGLTLLNAATGQSVVFRINNSAKMTMTATELTMGIPIVMGTSKITGLGNGSAAQDAMAFGQKYTDAEAHAYIEANALVITGGLQMNGVNITMAGAETVDGVDVSALSITNMPTAVNNWKVYCTNGAGVMTEIATGAAATILIGNGVAAAPSFQAQPAPVAHVHDGDTLQFDGINSNGGAFAFATTGSISIDMVNAGATVFSINNSGAGVASLDITGNITVSGTVDGVDIAARDHAATVGGDLTHDSITLPNGNVNEQHLTAAQVTALHTAPSNTAYAASWNGVTTIAPSKNAVYDKIQALIAVWG</sequence>
<organism evidence="1">
    <name type="scientific">marine sediment metagenome</name>
    <dbReference type="NCBI Taxonomy" id="412755"/>
    <lineage>
        <taxon>unclassified sequences</taxon>
        <taxon>metagenomes</taxon>
        <taxon>ecological metagenomes</taxon>
    </lineage>
</organism>
<dbReference type="AlphaFoldDB" id="A0A0F9UCB0"/>
<evidence type="ECO:0000313" key="1">
    <source>
        <dbReference type="EMBL" id="KKN90800.1"/>
    </source>
</evidence>
<reference evidence="1" key="1">
    <citation type="journal article" date="2015" name="Nature">
        <title>Complex archaea that bridge the gap between prokaryotes and eukaryotes.</title>
        <authorList>
            <person name="Spang A."/>
            <person name="Saw J.H."/>
            <person name="Jorgensen S.L."/>
            <person name="Zaremba-Niedzwiedzka K."/>
            <person name="Martijn J."/>
            <person name="Lind A.E."/>
            <person name="van Eijk R."/>
            <person name="Schleper C."/>
            <person name="Guy L."/>
            <person name="Ettema T.J."/>
        </authorList>
    </citation>
    <scope>NUCLEOTIDE SEQUENCE</scope>
</reference>
<dbReference type="EMBL" id="LAZR01000107">
    <property type="protein sequence ID" value="KKN90800.1"/>
    <property type="molecule type" value="Genomic_DNA"/>
</dbReference>
<proteinExistence type="predicted"/>
<comment type="caution">
    <text evidence="1">The sequence shown here is derived from an EMBL/GenBank/DDBJ whole genome shotgun (WGS) entry which is preliminary data.</text>
</comment>